<evidence type="ECO:0000256" key="1">
    <source>
        <dbReference type="ARBA" id="ARBA00001933"/>
    </source>
</evidence>
<feature type="modified residue" description="N6-(pyridoxal phosphate)lysine" evidence="7">
    <location>
        <position position="190"/>
    </location>
</feature>
<dbReference type="Gene3D" id="3.90.1150.10">
    <property type="entry name" value="Aspartate Aminotransferase, domain 1"/>
    <property type="match status" value="1"/>
</dbReference>
<dbReference type="InterPro" id="IPR015421">
    <property type="entry name" value="PyrdxlP-dep_Trfase_major"/>
</dbReference>
<evidence type="ECO:0000256" key="6">
    <source>
        <dbReference type="PIRSR" id="PIRSR000524-1"/>
    </source>
</evidence>
<keyword evidence="4 11" id="KW-0808">Transferase</keyword>
<accession>A0A1M5UVC3</accession>
<feature type="binding site" evidence="6">
    <location>
        <position position="333"/>
    </location>
    <ligand>
        <name>substrate</name>
    </ligand>
</feature>
<keyword evidence="12" id="KW-1185">Reference proteome</keyword>
<name>A0A1M5UVC3_9CLOT</name>
<feature type="domain" description="Aminotransferase class V" evidence="10">
    <location>
        <begin position="29"/>
        <end position="323"/>
    </location>
</feature>
<dbReference type="Proteomes" id="UP000184526">
    <property type="component" value="Unassembled WGS sequence"/>
</dbReference>
<keyword evidence="3 11" id="KW-0032">Aminotransferase</keyword>
<dbReference type="InterPro" id="IPR024169">
    <property type="entry name" value="SP_NH2Trfase/AEP_transaminase"/>
</dbReference>
<proteinExistence type="inferred from homology"/>
<evidence type="ECO:0000256" key="4">
    <source>
        <dbReference type="ARBA" id="ARBA00022679"/>
    </source>
</evidence>
<sequence length="377" mass="42671">MEKLIMTPGPTYIKENVRMAMSKAITNPDLDLEFYEFYKNICEKLKKILHTKNTTLVLDGEGILGLDAACASLIETGDKVLCIENGIFGYGFGDFAKIYGGDVHYIHGDKRKGLNFNEIEEYLKEKHDFKVATLVHCETPSAMTNPIKEICKLLKKYNIITVVDAVSSIGGEEVYVDDWNIDVVLGGSQKCISAAPGLSFLSISDEALEVIENRKEPVRGFYTNLGIWKGWYENKWFPYTQPISALYGFDRALDNLLEDKNVTERHRVYAEACRRAFVECGLELFAKDSFSNTVSAIMVPEGVNYSDVFNKMQKEHNILIAGGFDFLKDKLIRIGHMGENCYEDKLYVTLEALNTVLKELGFKLNKDLHIVFKNSIK</sequence>
<reference evidence="11 12" key="1">
    <citation type="submission" date="2016-11" db="EMBL/GenBank/DDBJ databases">
        <authorList>
            <person name="Jaros S."/>
            <person name="Januszkiewicz K."/>
            <person name="Wedrychowicz H."/>
        </authorList>
    </citation>
    <scope>NUCLEOTIDE SEQUENCE [LARGE SCALE GENOMIC DNA]</scope>
    <source>
        <strain evidence="11 12">DSM 3089</strain>
    </source>
</reference>
<keyword evidence="5 7" id="KW-0663">Pyridoxal phosphate</keyword>
<evidence type="ECO:0000313" key="11">
    <source>
        <dbReference type="EMBL" id="SHH66921.1"/>
    </source>
</evidence>
<dbReference type="InterPro" id="IPR020578">
    <property type="entry name" value="Aminotrans_V_PyrdxlP_BS"/>
</dbReference>
<dbReference type="InterPro" id="IPR015424">
    <property type="entry name" value="PyrdxlP-dep_Trfase"/>
</dbReference>
<dbReference type="Pfam" id="PF00266">
    <property type="entry name" value="Aminotran_5"/>
    <property type="match status" value="1"/>
</dbReference>
<evidence type="ECO:0000256" key="3">
    <source>
        <dbReference type="ARBA" id="ARBA00022576"/>
    </source>
</evidence>
<dbReference type="SUPFAM" id="SSF53383">
    <property type="entry name" value="PLP-dependent transferases"/>
    <property type="match status" value="1"/>
</dbReference>
<dbReference type="PROSITE" id="PS00595">
    <property type="entry name" value="AA_TRANSFER_CLASS_5"/>
    <property type="match status" value="1"/>
</dbReference>
<comment type="similarity">
    <text evidence="2 8">Belongs to the class-V pyridoxal-phosphate-dependent aminotransferase family.</text>
</comment>
<evidence type="ECO:0000313" key="12">
    <source>
        <dbReference type="Proteomes" id="UP000184526"/>
    </source>
</evidence>
<dbReference type="OrthoDB" id="389074at2"/>
<dbReference type="PANTHER" id="PTHR21152">
    <property type="entry name" value="AMINOTRANSFERASE CLASS V"/>
    <property type="match status" value="1"/>
</dbReference>
<dbReference type="Gene3D" id="3.40.640.10">
    <property type="entry name" value="Type I PLP-dependent aspartate aminotransferase-like (Major domain)"/>
    <property type="match status" value="1"/>
</dbReference>
<dbReference type="PANTHER" id="PTHR21152:SF24">
    <property type="entry name" value="ALANINE--GLYOXYLATE AMINOTRANSFERASE 1"/>
    <property type="match status" value="1"/>
</dbReference>
<dbReference type="STRING" id="1121306.SAMN02745196_00956"/>
<dbReference type="GO" id="GO:0008453">
    <property type="term" value="F:alanine-glyoxylate transaminase activity"/>
    <property type="evidence" value="ECO:0007669"/>
    <property type="project" value="TreeGrafter"/>
</dbReference>
<evidence type="ECO:0000256" key="2">
    <source>
        <dbReference type="ARBA" id="ARBA00009236"/>
    </source>
</evidence>
<dbReference type="InterPro" id="IPR000192">
    <property type="entry name" value="Aminotrans_V_dom"/>
</dbReference>
<dbReference type="GO" id="GO:0019265">
    <property type="term" value="P:glycine biosynthetic process, by transamination of glyoxylate"/>
    <property type="evidence" value="ECO:0007669"/>
    <property type="project" value="TreeGrafter"/>
</dbReference>
<evidence type="ECO:0000256" key="9">
    <source>
        <dbReference type="RuleBase" id="RU004504"/>
    </source>
</evidence>
<dbReference type="RefSeq" id="WP_072830639.1">
    <property type="nucleotide sequence ID" value="NZ_FQXP01000004.1"/>
</dbReference>
<gene>
    <name evidence="11" type="ORF">SAMN02745196_00956</name>
</gene>
<comment type="cofactor">
    <cofactor evidence="1 7 9">
        <name>pyridoxal 5'-phosphate</name>
        <dbReference type="ChEBI" id="CHEBI:597326"/>
    </cofactor>
</comment>
<dbReference type="GO" id="GO:0004760">
    <property type="term" value="F:L-serine-pyruvate transaminase activity"/>
    <property type="evidence" value="ECO:0007669"/>
    <property type="project" value="TreeGrafter"/>
</dbReference>
<organism evidence="11 12">
    <name type="scientific">Clostridium collagenovorans DSM 3089</name>
    <dbReference type="NCBI Taxonomy" id="1121306"/>
    <lineage>
        <taxon>Bacteria</taxon>
        <taxon>Bacillati</taxon>
        <taxon>Bacillota</taxon>
        <taxon>Clostridia</taxon>
        <taxon>Eubacteriales</taxon>
        <taxon>Clostridiaceae</taxon>
        <taxon>Clostridium</taxon>
    </lineage>
</organism>
<evidence type="ECO:0000259" key="10">
    <source>
        <dbReference type="Pfam" id="PF00266"/>
    </source>
</evidence>
<protein>
    <submittedName>
        <fullName evidence="11">Aspartate aminotransferase</fullName>
    </submittedName>
</protein>
<dbReference type="InterPro" id="IPR015422">
    <property type="entry name" value="PyrdxlP-dep_Trfase_small"/>
</dbReference>
<dbReference type="EMBL" id="FQXP01000004">
    <property type="protein sequence ID" value="SHH66921.1"/>
    <property type="molecule type" value="Genomic_DNA"/>
</dbReference>
<evidence type="ECO:0000256" key="5">
    <source>
        <dbReference type="ARBA" id="ARBA00022898"/>
    </source>
</evidence>
<evidence type="ECO:0000256" key="8">
    <source>
        <dbReference type="RuleBase" id="RU004075"/>
    </source>
</evidence>
<evidence type="ECO:0000256" key="7">
    <source>
        <dbReference type="PIRSR" id="PIRSR000524-50"/>
    </source>
</evidence>
<dbReference type="PIRSF" id="PIRSF000524">
    <property type="entry name" value="SPT"/>
    <property type="match status" value="1"/>
</dbReference>
<dbReference type="AlphaFoldDB" id="A0A1M5UVC3"/>